<name>A0A7C3J5G2_UNCW3</name>
<sequence length="172" mass="20602">MFPNSPYKEEIDYEKLNFIREKYYVAIGSIDTTKFLKSYMENNFGKDFSKYNPILMSYYACLTGLEGKFEKNLAKKVQLVFKAISIIDSSVNKFPDCLEIRFLRFSFFHNIPDYFNVAKRRNDDLNFVYDFLLHRDFSFVPKKIQIDMVKYIVSTKRLKDEQNLKLLRILNE</sequence>
<dbReference type="AlphaFoldDB" id="A0A7C3J5G2"/>
<dbReference type="EMBL" id="DSTT01000001">
    <property type="protein sequence ID" value="HFK23229.1"/>
    <property type="molecule type" value="Genomic_DNA"/>
</dbReference>
<proteinExistence type="predicted"/>
<comment type="caution">
    <text evidence="1">The sequence shown here is derived from an EMBL/GenBank/DDBJ whole genome shotgun (WGS) entry which is preliminary data.</text>
</comment>
<evidence type="ECO:0000313" key="1">
    <source>
        <dbReference type="EMBL" id="HFK23229.1"/>
    </source>
</evidence>
<accession>A0A7C3J5G2</accession>
<organism evidence="1">
    <name type="scientific">candidate division WOR-3 bacterium</name>
    <dbReference type="NCBI Taxonomy" id="2052148"/>
    <lineage>
        <taxon>Bacteria</taxon>
        <taxon>Bacteria division WOR-3</taxon>
    </lineage>
</organism>
<protein>
    <submittedName>
        <fullName evidence="1">Uncharacterized protein</fullName>
    </submittedName>
</protein>
<gene>
    <name evidence="1" type="ORF">ENS15_01035</name>
</gene>
<reference evidence="1" key="1">
    <citation type="journal article" date="2020" name="mSystems">
        <title>Genome- and Community-Level Interaction Insights into Carbon Utilization and Element Cycling Functions of Hydrothermarchaeota in Hydrothermal Sediment.</title>
        <authorList>
            <person name="Zhou Z."/>
            <person name="Liu Y."/>
            <person name="Xu W."/>
            <person name="Pan J."/>
            <person name="Luo Z.H."/>
            <person name="Li M."/>
        </authorList>
    </citation>
    <scope>NUCLEOTIDE SEQUENCE [LARGE SCALE GENOMIC DNA]</scope>
    <source>
        <strain evidence="1">SpSt-464</strain>
    </source>
</reference>